<dbReference type="InterPro" id="IPR040764">
    <property type="entry name" value="CvfB_WH"/>
</dbReference>
<organism evidence="8 9">
    <name type="scientific">Staphylococcus warneri</name>
    <dbReference type="NCBI Taxonomy" id="1292"/>
    <lineage>
        <taxon>Bacteria</taxon>
        <taxon>Bacillati</taxon>
        <taxon>Bacillota</taxon>
        <taxon>Bacilli</taxon>
        <taxon>Bacillales</taxon>
        <taxon>Staphylococcaceae</taxon>
        <taxon>Staphylococcus</taxon>
    </lineage>
</organism>
<dbReference type="EMBL" id="PZEV01000014">
    <property type="protein sequence ID" value="PTI51324.1"/>
    <property type="molecule type" value="Genomic_DNA"/>
</dbReference>
<evidence type="ECO:0000259" key="7">
    <source>
        <dbReference type="Pfam" id="PF21543"/>
    </source>
</evidence>
<dbReference type="Gene3D" id="2.40.50.140">
    <property type="entry name" value="Nucleic acid-binding proteins"/>
    <property type="match status" value="2"/>
</dbReference>
<feature type="domain" description="Conserved virulence factor B-like winged helix" evidence="5">
    <location>
        <begin position="231"/>
        <end position="288"/>
    </location>
</feature>
<feature type="domain" description="Conserved virulence factor B third S1" evidence="7">
    <location>
        <begin position="154"/>
        <end position="220"/>
    </location>
</feature>
<dbReference type="Gene3D" id="1.10.10.10">
    <property type="entry name" value="Winged helix-like DNA-binding domain superfamily/Winged helix DNA-binding domain"/>
    <property type="match status" value="1"/>
</dbReference>
<dbReference type="InterPro" id="IPR048588">
    <property type="entry name" value="CvfB_S1_2nd"/>
</dbReference>
<feature type="domain" description="Conserved virulence factor B second S1" evidence="6">
    <location>
        <begin position="79"/>
        <end position="137"/>
    </location>
</feature>
<dbReference type="Pfam" id="PF17783">
    <property type="entry name" value="WHD_CvfB"/>
    <property type="match status" value="1"/>
</dbReference>
<evidence type="ECO:0000256" key="2">
    <source>
        <dbReference type="ARBA" id="ARBA00015480"/>
    </source>
</evidence>
<dbReference type="RefSeq" id="WP_107532808.1">
    <property type="nucleotide sequence ID" value="NZ_PZEV01000014.1"/>
</dbReference>
<comment type="caution">
    <text evidence="8">The sequence shown here is derived from an EMBL/GenBank/DDBJ whole genome shotgun (WGS) entry which is preliminary data.</text>
</comment>
<evidence type="ECO:0000313" key="9">
    <source>
        <dbReference type="Proteomes" id="UP000240717"/>
    </source>
</evidence>
<evidence type="ECO:0000259" key="6">
    <source>
        <dbReference type="Pfam" id="PF21191"/>
    </source>
</evidence>
<comment type="similarity">
    <text evidence="1 3">Belongs to the CvfB family.</text>
</comment>
<evidence type="ECO:0000256" key="3">
    <source>
        <dbReference type="PIRNR" id="PIRNR012524"/>
    </source>
</evidence>
<evidence type="ECO:0000259" key="4">
    <source>
        <dbReference type="Pfam" id="PF13509"/>
    </source>
</evidence>
<evidence type="ECO:0000256" key="1">
    <source>
        <dbReference type="ARBA" id="ARBA00007678"/>
    </source>
</evidence>
<reference evidence="8 9" key="1">
    <citation type="journal article" date="2016" name="Front. Microbiol.">
        <title>Comprehensive Phylogenetic Analysis of Bovine Non-aureus Staphylococci Species Based on Whole-Genome Sequencing.</title>
        <authorList>
            <person name="Naushad S."/>
            <person name="Barkema H.W."/>
            <person name="Luby C."/>
            <person name="Condas L.A."/>
            <person name="Nobrega D.B."/>
            <person name="Carson D.A."/>
            <person name="De Buck J."/>
        </authorList>
    </citation>
    <scope>NUCLEOTIDE SEQUENCE [LARGE SCALE GENOMIC DNA]</scope>
    <source>
        <strain evidence="8 9">SNUC 2993</strain>
    </source>
</reference>
<dbReference type="STRING" id="1194526.A284_06690"/>
<protein>
    <recommendedName>
        <fullName evidence="2 3">Conserved virulence factor B</fullName>
    </recommendedName>
</protein>
<dbReference type="Pfam" id="PF21191">
    <property type="entry name" value="CvfB_1st"/>
    <property type="match status" value="1"/>
</dbReference>
<sequence>MALEKDIVGSIEFLEVTGLQGSTYMLKGPNGEQVKLNQSEVNEEDELQIGEEYSFFIYPNRSGELFATQNMPDITKDKYDFAKVLKVDRDGARVDVGLPREVLIPWEDLPKVKTLWPEAGDQLLVTLRIDSQNQMFARLASEGIVDNMYTPVNDDSKQNEMLEARPYRVLRVGSFLLSTEGYKIFVHESERKAEPRLGELVTVRIIGHNERGELNGSFLPLAHERLDDDGQVIFDLLVEYDGELPFWDKSSPEAIKEVFNMSKGSFKRAIGHLYKQKIINIETGKISLTKKGWSRTEDEQNS</sequence>
<dbReference type="InterPro" id="IPR014464">
    <property type="entry name" value="CvfB_fam"/>
</dbReference>
<proteinExistence type="inferred from homology"/>
<dbReference type="PANTHER" id="PTHR37296">
    <property type="entry name" value="CONSERVED VIRULENCE FACTOR B"/>
    <property type="match status" value="1"/>
</dbReference>
<dbReference type="PANTHER" id="PTHR37296:SF1">
    <property type="entry name" value="CONSERVED VIRULENCE FACTOR B"/>
    <property type="match status" value="1"/>
</dbReference>
<name>A0A2T4Q126_STAWA</name>
<dbReference type="Pfam" id="PF13509">
    <property type="entry name" value="S1_2"/>
    <property type="match status" value="1"/>
</dbReference>
<dbReference type="InterPro" id="IPR012340">
    <property type="entry name" value="NA-bd_OB-fold"/>
</dbReference>
<feature type="domain" description="Conserved virulence factor B first S1" evidence="4">
    <location>
        <begin position="8"/>
        <end position="69"/>
    </location>
</feature>
<dbReference type="InterPro" id="IPR036388">
    <property type="entry name" value="WH-like_DNA-bd_sf"/>
</dbReference>
<evidence type="ECO:0000313" key="8">
    <source>
        <dbReference type="EMBL" id="PTI51324.1"/>
    </source>
</evidence>
<dbReference type="InterPro" id="IPR039566">
    <property type="entry name" value="CvfB_S1_st"/>
</dbReference>
<accession>A0A2T4Q126</accession>
<dbReference type="PIRSF" id="PIRSF012524">
    <property type="entry name" value="YitL_S1"/>
    <property type="match status" value="1"/>
</dbReference>
<evidence type="ECO:0000259" key="5">
    <source>
        <dbReference type="Pfam" id="PF17783"/>
    </source>
</evidence>
<dbReference type="Proteomes" id="UP000240717">
    <property type="component" value="Unassembled WGS sequence"/>
</dbReference>
<dbReference type="Pfam" id="PF21543">
    <property type="entry name" value="CvfB_2nd"/>
    <property type="match status" value="1"/>
</dbReference>
<dbReference type="AlphaFoldDB" id="A0A2T4Q126"/>
<gene>
    <name evidence="8" type="ORF">BU085_05525</name>
</gene>
<dbReference type="InterPro" id="IPR048587">
    <property type="entry name" value="CvfB_S1_3rd"/>
</dbReference>